<keyword evidence="1" id="KW-0812">Transmembrane</keyword>
<dbReference type="RefSeq" id="WP_008293000.1">
    <property type="nucleotide sequence ID" value="NZ_CM002299.1"/>
</dbReference>
<sequence length="62" mass="6953">METQEEKHAELDALIARLKRKQRVHHAYTLAVLLLGIMAGFVIAQWYIDPVTVIPPCGGIQV</sequence>
<name>A4A7A6_9GAMM</name>
<keyword evidence="1" id="KW-0472">Membrane</keyword>
<evidence type="ECO:0000313" key="2">
    <source>
        <dbReference type="EMBL" id="EAQ98175.1"/>
    </source>
</evidence>
<comment type="caution">
    <text evidence="2">The sequence shown here is derived from an EMBL/GenBank/DDBJ whole genome shotgun (WGS) entry which is preliminary data.</text>
</comment>
<protein>
    <submittedName>
        <fullName evidence="2">Uncharacterized protein</fullName>
    </submittedName>
</protein>
<gene>
    <name evidence="2" type="ORF">KT71_02972</name>
</gene>
<feature type="transmembrane region" description="Helical" evidence="1">
    <location>
        <begin position="27"/>
        <end position="48"/>
    </location>
</feature>
<accession>A4A7A6</accession>
<keyword evidence="3" id="KW-1185">Reference proteome</keyword>
<dbReference type="HOGENOM" id="CLU_2896372_0_0_6"/>
<evidence type="ECO:0000313" key="3">
    <source>
        <dbReference type="Proteomes" id="UP000019205"/>
    </source>
</evidence>
<proteinExistence type="predicted"/>
<organism evidence="2 3">
    <name type="scientific">Congregibacter litoralis KT71</name>
    <dbReference type="NCBI Taxonomy" id="314285"/>
    <lineage>
        <taxon>Bacteria</taxon>
        <taxon>Pseudomonadati</taxon>
        <taxon>Pseudomonadota</taxon>
        <taxon>Gammaproteobacteria</taxon>
        <taxon>Cellvibrionales</taxon>
        <taxon>Halieaceae</taxon>
        <taxon>Congregibacter</taxon>
    </lineage>
</organism>
<dbReference type="AlphaFoldDB" id="A4A7A6"/>
<dbReference type="EMBL" id="AAOA02000002">
    <property type="protein sequence ID" value="EAQ98175.1"/>
    <property type="molecule type" value="Genomic_DNA"/>
</dbReference>
<reference evidence="2 3" key="2">
    <citation type="journal article" date="2009" name="PLoS ONE">
        <title>The photosynthetic apparatus and its regulation in the aerobic gammaproteobacterium Congregibacter litoralis gen. nov., sp. nov.</title>
        <authorList>
            <person name="Spring S."/>
            <person name="Lunsdorf H."/>
            <person name="Fuchs B.M."/>
            <person name="Tindall B.J."/>
        </authorList>
    </citation>
    <scope>NUCLEOTIDE SEQUENCE [LARGE SCALE GENOMIC DNA]</scope>
    <source>
        <strain evidence="2">KT71</strain>
    </source>
</reference>
<dbReference type="Proteomes" id="UP000019205">
    <property type="component" value="Chromosome"/>
</dbReference>
<reference evidence="2 3" key="1">
    <citation type="journal article" date="2007" name="Proc. Natl. Acad. Sci. U.S.A.">
        <title>Characterization of a marine gammaproteobacterium capable of aerobic anoxygenic photosynthesis.</title>
        <authorList>
            <person name="Fuchs B.M."/>
            <person name="Spring S."/>
            <person name="Teeling H."/>
            <person name="Quast C."/>
            <person name="Wulf J."/>
            <person name="Schattenhofer M."/>
            <person name="Yan S."/>
            <person name="Ferriera S."/>
            <person name="Johnson J."/>
            <person name="Glockner F.O."/>
            <person name="Amann R."/>
        </authorList>
    </citation>
    <scope>NUCLEOTIDE SEQUENCE [LARGE SCALE GENOMIC DNA]</scope>
    <source>
        <strain evidence="2">KT71</strain>
    </source>
</reference>
<keyword evidence="1" id="KW-1133">Transmembrane helix</keyword>
<evidence type="ECO:0000256" key="1">
    <source>
        <dbReference type="SAM" id="Phobius"/>
    </source>
</evidence>